<feature type="region of interest" description="Disordered" evidence="1">
    <location>
        <begin position="1"/>
        <end position="33"/>
    </location>
</feature>
<dbReference type="GO" id="GO:0003677">
    <property type="term" value="F:DNA binding"/>
    <property type="evidence" value="ECO:0007669"/>
    <property type="project" value="InterPro"/>
</dbReference>
<accession>A0A285VVA6</accession>
<dbReference type="SUPFAM" id="SSF46955">
    <property type="entry name" value="Putative DNA-binding domain"/>
    <property type="match status" value="1"/>
</dbReference>
<keyword evidence="4" id="KW-1185">Reference proteome</keyword>
<proteinExistence type="predicted"/>
<dbReference type="AlphaFoldDB" id="A0A285VVA6"/>
<dbReference type="InterPro" id="IPR036388">
    <property type="entry name" value="WH-like_DNA-bd_sf"/>
</dbReference>
<evidence type="ECO:0000259" key="2">
    <source>
        <dbReference type="Pfam" id="PF12728"/>
    </source>
</evidence>
<feature type="domain" description="Helix-turn-helix" evidence="2">
    <location>
        <begin position="37"/>
        <end position="87"/>
    </location>
</feature>
<name>A0A285VVA6_9MICO</name>
<dbReference type="Gene3D" id="1.10.10.10">
    <property type="entry name" value="Winged helix-like DNA-binding domain superfamily/Winged helix DNA-binding domain"/>
    <property type="match status" value="1"/>
</dbReference>
<evidence type="ECO:0000256" key="1">
    <source>
        <dbReference type="SAM" id="MobiDB-lite"/>
    </source>
</evidence>
<gene>
    <name evidence="3" type="ORF">SAMN05421879_11119</name>
</gene>
<protein>
    <submittedName>
        <fullName evidence="3">DNA binding domain-containing protein, excisionase family</fullName>
    </submittedName>
</protein>
<dbReference type="InterPro" id="IPR009061">
    <property type="entry name" value="DNA-bd_dom_put_sf"/>
</dbReference>
<evidence type="ECO:0000313" key="4">
    <source>
        <dbReference type="Proteomes" id="UP000219688"/>
    </source>
</evidence>
<dbReference type="EMBL" id="OBQK01000011">
    <property type="protein sequence ID" value="SOC57176.1"/>
    <property type="molecule type" value="Genomic_DNA"/>
</dbReference>
<evidence type="ECO:0000313" key="3">
    <source>
        <dbReference type="EMBL" id="SOC57176.1"/>
    </source>
</evidence>
<dbReference type="Proteomes" id="UP000219688">
    <property type="component" value="Unassembled WGS sequence"/>
</dbReference>
<sequence>MTVEHSQRRSGWPAVQAATRGSAPTDGLGAGHADPMFLTVQEVAELLRVSPATVRAWIAKGEGPPAMRFGKQIRYRPERVMEWVEQQEEGRG</sequence>
<dbReference type="InterPro" id="IPR010093">
    <property type="entry name" value="SinI_DNA-bd"/>
</dbReference>
<dbReference type="NCBIfam" id="TIGR01764">
    <property type="entry name" value="excise"/>
    <property type="match status" value="1"/>
</dbReference>
<reference evidence="4" key="1">
    <citation type="submission" date="2017-08" db="EMBL/GenBank/DDBJ databases">
        <authorList>
            <person name="Varghese N."/>
            <person name="Submissions S."/>
        </authorList>
    </citation>
    <scope>NUCLEOTIDE SEQUENCE [LARGE SCALE GENOMIC DNA]</scope>
    <source>
        <strain evidence="4">USBA17B2</strain>
    </source>
</reference>
<organism evidence="3 4">
    <name type="scientific">Ornithinimicrobium cerasi</name>
    <dbReference type="NCBI Taxonomy" id="2248773"/>
    <lineage>
        <taxon>Bacteria</taxon>
        <taxon>Bacillati</taxon>
        <taxon>Actinomycetota</taxon>
        <taxon>Actinomycetes</taxon>
        <taxon>Micrococcales</taxon>
        <taxon>Ornithinimicrobiaceae</taxon>
        <taxon>Ornithinimicrobium</taxon>
    </lineage>
</organism>
<dbReference type="InterPro" id="IPR041657">
    <property type="entry name" value="HTH_17"/>
</dbReference>
<dbReference type="Pfam" id="PF12728">
    <property type="entry name" value="HTH_17"/>
    <property type="match status" value="1"/>
</dbReference>